<dbReference type="InterPro" id="IPR036875">
    <property type="entry name" value="Znf_CCHC_sf"/>
</dbReference>
<dbReference type="PROSITE" id="PS50158">
    <property type="entry name" value="ZF_CCHC"/>
    <property type="match status" value="1"/>
</dbReference>
<evidence type="ECO:0000313" key="4">
    <source>
        <dbReference type="EMBL" id="KAL1132748.1"/>
    </source>
</evidence>
<dbReference type="InterPro" id="IPR001878">
    <property type="entry name" value="Znf_CCHC"/>
</dbReference>
<sequence length="410" mass="47069">MFQKNKTQETTENENNQDFAQMLAQQAAVAAQAAVQMTTQPQAQAAAAQWVNTLVVSVSSIPEFDGEPNTLTDFLEQASVMYKQVTGSGLEDNLTKAIQQMIIGKISISVRREVGLNMNSKWEDCVRRLKEGYGGARKPYQRQVVALLNTGRGKGESPSSYAQRMETHTRAICERVVEAETDQAGAQYAIKLIKSLVVEKIRQEMPDRVKKSLKSTNTALRLDEAVDIIREEDDDFKENRRAEEEWTKVTHQRPRREAPRREYRERGEYKPQVVKPRWQQREGYRPREERKPREYRDQGRRDRVEDRRCFQCKEKGHIARYCPYIRRSTGYRDRGEPMEVNFGDLIREGERRGGRYRWVEGGRADRRSSAEDQRETSSGDESTDSGGTIAVGKRKASYSEITGTNKATKA</sequence>
<feature type="compositionally biased region" description="Basic and acidic residues" evidence="2">
    <location>
        <begin position="362"/>
        <end position="377"/>
    </location>
</feature>
<dbReference type="Gene3D" id="4.10.60.10">
    <property type="entry name" value="Zinc finger, CCHC-type"/>
    <property type="match status" value="1"/>
</dbReference>
<proteinExistence type="predicted"/>
<dbReference type="AlphaFoldDB" id="A0ABD0Z5D7"/>
<protein>
    <recommendedName>
        <fullName evidence="3">CCHC-type domain-containing protein</fullName>
    </recommendedName>
</protein>
<dbReference type="Proteomes" id="UP001558652">
    <property type="component" value="Unassembled WGS sequence"/>
</dbReference>
<accession>A0ABD0Z5D7</accession>
<name>A0ABD0Z5D7_9HEMI</name>
<keyword evidence="5" id="KW-1185">Reference proteome</keyword>
<evidence type="ECO:0000313" key="5">
    <source>
        <dbReference type="Proteomes" id="UP001558652"/>
    </source>
</evidence>
<keyword evidence="1" id="KW-0863">Zinc-finger</keyword>
<feature type="domain" description="CCHC-type" evidence="3">
    <location>
        <begin position="307"/>
        <end position="323"/>
    </location>
</feature>
<feature type="compositionally biased region" description="Polar residues" evidence="2">
    <location>
        <begin position="399"/>
        <end position="410"/>
    </location>
</feature>
<keyword evidence="1" id="KW-0862">Zinc</keyword>
<comment type="caution">
    <text evidence="4">The sequence shown here is derived from an EMBL/GenBank/DDBJ whole genome shotgun (WGS) entry which is preliminary data.</text>
</comment>
<dbReference type="GO" id="GO:0008270">
    <property type="term" value="F:zinc ion binding"/>
    <property type="evidence" value="ECO:0007669"/>
    <property type="project" value="UniProtKB-KW"/>
</dbReference>
<evidence type="ECO:0000256" key="2">
    <source>
        <dbReference type="SAM" id="MobiDB-lite"/>
    </source>
</evidence>
<gene>
    <name evidence="4" type="ORF">AAG570_010700</name>
</gene>
<feature type="compositionally biased region" description="Basic and acidic residues" evidence="2">
    <location>
        <begin position="255"/>
        <end position="269"/>
    </location>
</feature>
<reference evidence="4 5" key="1">
    <citation type="submission" date="2024-07" db="EMBL/GenBank/DDBJ databases">
        <title>Chromosome-level genome assembly of the water stick insect Ranatra chinensis (Heteroptera: Nepidae).</title>
        <authorList>
            <person name="Liu X."/>
        </authorList>
    </citation>
    <scope>NUCLEOTIDE SEQUENCE [LARGE SCALE GENOMIC DNA]</scope>
    <source>
        <strain evidence="4">Cailab_2021Rc</strain>
        <tissue evidence="4">Muscle</tissue>
    </source>
</reference>
<keyword evidence="1" id="KW-0479">Metal-binding</keyword>
<dbReference type="SUPFAM" id="SSF57756">
    <property type="entry name" value="Retrovirus zinc finger-like domains"/>
    <property type="match status" value="1"/>
</dbReference>
<feature type="compositionally biased region" description="Basic and acidic residues" evidence="2">
    <location>
        <begin position="279"/>
        <end position="300"/>
    </location>
</feature>
<feature type="region of interest" description="Disordered" evidence="2">
    <location>
        <begin position="243"/>
        <end position="300"/>
    </location>
</feature>
<organism evidence="4 5">
    <name type="scientific">Ranatra chinensis</name>
    <dbReference type="NCBI Taxonomy" id="642074"/>
    <lineage>
        <taxon>Eukaryota</taxon>
        <taxon>Metazoa</taxon>
        <taxon>Ecdysozoa</taxon>
        <taxon>Arthropoda</taxon>
        <taxon>Hexapoda</taxon>
        <taxon>Insecta</taxon>
        <taxon>Pterygota</taxon>
        <taxon>Neoptera</taxon>
        <taxon>Paraneoptera</taxon>
        <taxon>Hemiptera</taxon>
        <taxon>Heteroptera</taxon>
        <taxon>Panheteroptera</taxon>
        <taxon>Nepomorpha</taxon>
        <taxon>Nepidae</taxon>
        <taxon>Ranatrinae</taxon>
        <taxon>Ranatra</taxon>
    </lineage>
</organism>
<evidence type="ECO:0000256" key="1">
    <source>
        <dbReference type="PROSITE-ProRule" id="PRU00047"/>
    </source>
</evidence>
<evidence type="ECO:0000259" key="3">
    <source>
        <dbReference type="PROSITE" id="PS50158"/>
    </source>
</evidence>
<dbReference type="EMBL" id="JBFDAA010000005">
    <property type="protein sequence ID" value="KAL1132748.1"/>
    <property type="molecule type" value="Genomic_DNA"/>
</dbReference>
<feature type="region of interest" description="Disordered" evidence="2">
    <location>
        <begin position="362"/>
        <end position="410"/>
    </location>
</feature>